<comment type="subcellular location">
    <subcellularLocation>
        <location evidence="1">Secreted</location>
    </subcellularLocation>
</comment>
<keyword evidence="4 6" id="KW-0732">Signal</keyword>
<feature type="signal peptide" evidence="6">
    <location>
        <begin position="1"/>
        <end position="23"/>
    </location>
</feature>
<dbReference type="OMA" id="RNSNYPN"/>
<dbReference type="InterPro" id="IPR035940">
    <property type="entry name" value="CAP_sf"/>
</dbReference>
<evidence type="ECO:0000256" key="1">
    <source>
        <dbReference type="ARBA" id="ARBA00004613"/>
    </source>
</evidence>
<feature type="domain" description="SCP" evidence="7">
    <location>
        <begin position="60"/>
        <end position="217"/>
    </location>
</feature>
<accession>A0A6J1L9H5</accession>
<evidence type="ECO:0000313" key="9">
    <source>
        <dbReference type="RefSeq" id="XP_023160878.1"/>
    </source>
</evidence>
<organism evidence="8 9">
    <name type="scientific">Drosophila hydei</name>
    <name type="common">Fruit fly</name>
    <dbReference type="NCBI Taxonomy" id="7224"/>
    <lineage>
        <taxon>Eukaryota</taxon>
        <taxon>Metazoa</taxon>
        <taxon>Ecdysozoa</taxon>
        <taxon>Arthropoda</taxon>
        <taxon>Hexapoda</taxon>
        <taxon>Insecta</taxon>
        <taxon>Pterygota</taxon>
        <taxon>Neoptera</taxon>
        <taxon>Endopterygota</taxon>
        <taxon>Diptera</taxon>
        <taxon>Brachycera</taxon>
        <taxon>Muscomorpha</taxon>
        <taxon>Ephydroidea</taxon>
        <taxon>Drosophilidae</taxon>
        <taxon>Drosophila</taxon>
    </lineage>
</organism>
<protein>
    <recommendedName>
        <fullName evidence="5">Venom allergen-1</fullName>
    </recommendedName>
</protein>
<dbReference type="GO" id="GO:0005576">
    <property type="term" value="C:extracellular region"/>
    <property type="evidence" value="ECO:0007669"/>
    <property type="project" value="UniProtKB-SubCell"/>
</dbReference>
<dbReference type="Pfam" id="PF00188">
    <property type="entry name" value="CAP"/>
    <property type="match status" value="1"/>
</dbReference>
<keyword evidence="3" id="KW-0964">Secreted</keyword>
<evidence type="ECO:0000256" key="3">
    <source>
        <dbReference type="ARBA" id="ARBA00022525"/>
    </source>
</evidence>
<evidence type="ECO:0000256" key="5">
    <source>
        <dbReference type="ARBA" id="ARBA00068306"/>
    </source>
</evidence>
<evidence type="ECO:0000313" key="8">
    <source>
        <dbReference type="Proteomes" id="UP000504633"/>
    </source>
</evidence>
<dbReference type="AlphaFoldDB" id="A0A6J1L9H5"/>
<gene>
    <name evidence="9" type="primary">LOC111592722</name>
</gene>
<sequence length="256" mass="28048">MTRGRSFVALLQLLLLGVRLGSAQNYCNPALCPAGLRHVVCGNSGQFASGCRGEFVPLDAHIPLILKEHNDRRNLLAGGGLSGFPSALHMATMSWDSTLAQVAAYNTLQCRMAHDECRNTNTYRYSGQNLSILFTLNIDTATFLRQRIAAWFEEYHDATSADVEVYVPRGGPAIGHFTTMVNERNNRVGCAVARFTDANGLGNTLLACNYAVTNVQNNPIYRAGPPASECIKGRNPSYTNLCAESEEYSYNTWASR</sequence>
<dbReference type="InterPro" id="IPR001283">
    <property type="entry name" value="CRISP-related"/>
</dbReference>
<dbReference type="FunFam" id="3.40.33.10:FF:000007">
    <property type="entry name" value="Venom allergen"/>
    <property type="match status" value="1"/>
</dbReference>
<name>A0A6J1L9H5_DROHY</name>
<keyword evidence="8" id="KW-1185">Reference proteome</keyword>
<reference evidence="9" key="1">
    <citation type="submission" date="2025-08" db="UniProtKB">
        <authorList>
            <consortium name="RefSeq"/>
        </authorList>
    </citation>
    <scope>IDENTIFICATION</scope>
    <source>
        <strain evidence="9">15085-1641.00</strain>
        <tissue evidence="9">Whole body</tissue>
    </source>
</reference>
<dbReference type="Gene3D" id="3.40.33.10">
    <property type="entry name" value="CAP"/>
    <property type="match status" value="1"/>
</dbReference>
<evidence type="ECO:0000256" key="4">
    <source>
        <dbReference type="ARBA" id="ARBA00022729"/>
    </source>
</evidence>
<dbReference type="SUPFAM" id="SSF55797">
    <property type="entry name" value="PR-1-like"/>
    <property type="match status" value="1"/>
</dbReference>
<dbReference type="GeneID" id="111592722"/>
<dbReference type="PANTHER" id="PTHR10334">
    <property type="entry name" value="CYSTEINE-RICH SECRETORY PROTEIN-RELATED"/>
    <property type="match status" value="1"/>
</dbReference>
<dbReference type="InterPro" id="IPR014044">
    <property type="entry name" value="CAP_dom"/>
</dbReference>
<evidence type="ECO:0000256" key="2">
    <source>
        <dbReference type="ARBA" id="ARBA00009923"/>
    </source>
</evidence>
<dbReference type="SMART" id="SM00198">
    <property type="entry name" value="SCP"/>
    <property type="match status" value="1"/>
</dbReference>
<dbReference type="OrthoDB" id="414826at2759"/>
<dbReference type="RefSeq" id="XP_023160878.1">
    <property type="nucleotide sequence ID" value="XM_023305110.1"/>
</dbReference>
<dbReference type="InterPro" id="IPR034763">
    <property type="entry name" value="P14a_insect"/>
</dbReference>
<evidence type="ECO:0000256" key="6">
    <source>
        <dbReference type="SAM" id="SignalP"/>
    </source>
</evidence>
<dbReference type="KEGG" id="dhe:111592722"/>
<dbReference type="CDD" id="cd05380">
    <property type="entry name" value="CAP_euk"/>
    <property type="match status" value="1"/>
</dbReference>
<evidence type="ECO:0000259" key="7">
    <source>
        <dbReference type="SMART" id="SM00198"/>
    </source>
</evidence>
<dbReference type="PIRSF" id="PIRSF038921">
    <property type="entry name" value="P14a"/>
    <property type="match status" value="1"/>
</dbReference>
<proteinExistence type="inferred from homology"/>
<dbReference type="Proteomes" id="UP000504633">
    <property type="component" value="Unplaced"/>
</dbReference>
<comment type="similarity">
    <text evidence="2">Belongs to the CRISP family.</text>
</comment>
<feature type="chain" id="PRO_5027013000" description="Venom allergen-1" evidence="6">
    <location>
        <begin position="24"/>
        <end position="256"/>
    </location>
</feature>